<accession>A0A8J4XKU5</accession>
<feature type="compositionally biased region" description="Basic residues" evidence="1">
    <location>
        <begin position="68"/>
        <end position="80"/>
    </location>
</feature>
<feature type="compositionally biased region" description="Basic and acidic residues" evidence="1">
    <location>
        <begin position="116"/>
        <end position="133"/>
    </location>
</feature>
<comment type="caution">
    <text evidence="2">The sequence shown here is derived from an EMBL/GenBank/DDBJ whole genome shotgun (WGS) entry which is preliminary data.</text>
</comment>
<protein>
    <submittedName>
        <fullName evidence="2">Uncharacterized protein</fullName>
    </submittedName>
</protein>
<feature type="region of interest" description="Disordered" evidence="1">
    <location>
        <begin position="147"/>
        <end position="292"/>
    </location>
</feature>
<dbReference type="AlphaFoldDB" id="A0A8J4XKU5"/>
<feature type="compositionally biased region" description="Basic and acidic residues" evidence="1">
    <location>
        <begin position="213"/>
        <end position="257"/>
    </location>
</feature>
<evidence type="ECO:0000313" key="2">
    <source>
        <dbReference type="EMBL" id="KAG0704204.1"/>
    </source>
</evidence>
<gene>
    <name evidence="2" type="ORF">GWK47_024739</name>
</gene>
<name>A0A8J4XKU5_CHIOP</name>
<dbReference type="EMBL" id="JACEEZ010025145">
    <property type="protein sequence ID" value="KAG0704204.1"/>
    <property type="molecule type" value="Genomic_DNA"/>
</dbReference>
<sequence>MAQGFNKGAKTPLEMLVKPLKIVVKRLSKATELRLLRKLYIETEMEGEIEKEGQGETENPIDESLVSKRTRDKQQRKPKRIPQLCLGDASKNGGLEEGKNNGRGKGGQRTTNKKNKNTEEIKRSKGERTTIEKIEDMKEIKRIPQLCLVRMPDPSSKNKGMEEIKWRNKGQMTTTEKNEDMEEAKRSRNKGPKTTTKKHVGLIDGKRSTRGKKGMENAEKDTDIHDNTKEITEEKQQDITEEKHDLRKRVKTEDKKTIVVTQGRQKKRNGRLRGAEKQWHQARHSSVLSWRH</sequence>
<reference evidence="2" key="1">
    <citation type="submission" date="2020-07" db="EMBL/GenBank/DDBJ databases">
        <title>The High-quality genome of the commercially important snow crab, Chionoecetes opilio.</title>
        <authorList>
            <person name="Jeong J.-H."/>
            <person name="Ryu S."/>
        </authorList>
    </citation>
    <scope>NUCLEOTIDE SEQUENCE</scope>
    <source>
        <strain evidence="2">MADBK_172401_WGS</strain>
        <tissue evidence="2">Digestive gland</tissue>
    </source>
</reference>
<feature type="compositionally biased region" description="Basic residues" evidence="1">
    <location>
        <begin position="187"/>
        <end position="200"/>
    </location>
</feature>
<evidence type="ECO:0000313" key="3">
    <source>
        <dbReference type="Proteomes" id="UP000770661"/>
    </source>
</evidence>
<proteinExistence type="predicted"/>
<organism evidence="2 3">
    <name type="scientific">Chionoecetes opilio</name>
    <name type="common">Atlantic snow crab</name>
    <name type="synonym">Cancer opilio</name>
    <dbReference type="NCBI Taxonomy" id="41210"/>
    <lineage>
        <taxon>Eukaryota</taxon>
        <taxon>Metazoa</taxon>
        <taxon>Ecdysozoa</taxon>
        <taxon>Arthropoda</taxon>
        <taxon>Crustacea</taxon>
        <taxon>Multicrustacea</taxon>
        <taxon>Malacostraca</taxon>
        <taxon>Eumalacostraca</taxon>
        <taxon>Eucarida</taxon>
        <taxon>Decapoda</taxon>
        <taxon>Pleocyemata</taxon>
        <taxon>Brachyura</taxon>
        <taxon>Eubrachyura</taxon>
        <taxon>Majoidea</taxon>
        <taxon>Majidae</taxon>
        <taxon>Chionoecetes</taxon>
    </lineage>
</organism>
<keyword evidence="3" id="KW-1185">Reference proteome</keyword>
<feature type="region of interest" description="Disordered" evidence="1">
    <location>
        <begin position="46"/>
        <end position="133"/>
    </location>
</feature>
<dbReference type="Proteomes" id="UP000770661">
    <property type="component" value="Unassembled WGS sequence"/>
</dbReference>
<evidence type="ECO:0000256" key="1">
    <source>
        <dbReference type="SAM" id="MobiDB-lite"/>
    </source>
</evidence>